<dbReference type="InterPro" id="IPR039422">
    <property type="entry name" value="MarR/SlyA-like"/>
</dbReference>
<dbReference type="PROSITE" id="PS50995">
    <property type="entry name" value="HTH_MARR_2"/>
    <property type="match status" value="1"/>
</dbReference>
<dbReference type="GO" id="GO:0006950">
    <property type="term" value="P:response to stress"/>
    <property type="evidence" value="ECO:0007669"/>
    <property type="project" value="TreeGrafter"/>
</dbReference>
<dbReference type="GO" id="GO:0003700">
    <property type="term" value="F:DNA-binding transcription factor activity"/>
    <property type="evidence" value="ECO:0007669"/>
    <property type="project" value="InterPro"/>
</dbReference>
<dbReference type="CDD" id="cd00090">
    <property type="entry name" value="HTH_ARSR"/>
    <property type="match status" value="1"/>
</dbReference>
<dbReference type="GO" id="GO:0003677">
    <property type="term" value="F:DNA binding"/>
    <property type="evidence" value="ECO:0007669"/>
    <property type="project" value="UniProtKB-KW"/>
</dbReference>
<dbReference type="PANTHER" id="PTHR33164:SF43">
    <property type="entry name" value="HTH-TYPE TRANSCRIPTIONAL REPRESSOR YETL"/>
    <property type="match status" value="1"/>
</dbReference>
<reference evidence="2 3" key="1">
    <citation type="submission" date="2017-10" db="EMBL/GenBank/DDBJ databases">
        <title>Sequencing the genomes of 1000 actinobacteria strains.</title>
        <authorList>
            <person name="Klenk H.-P."/>
        </authorList>
    </citation>
    <scope>NUCLEOTIDE SEQUENCE [LARGE SCALE GENOMIC DNA]</scope>
    <source>
        <strain evidence="2 3">DSM 21798</strain>
    </source>
</reference>
<dbReference type="Gene3D" id="1.10.10.10">
    <property type="entry name" value="Winged helix-like DNA-binding domain superfamily/Winged helix DNA-binding domain"/>
    <property type="match status" value="1"/>
</dbReference>
<dbReference type="InterPro" id="IPR000835">
    <property type="entry name" value="HTH_MarR-typ"/>
</dbReference>
<sequence>MNASKAQEPVDAAAYRRYLAALTLFHEAAADSVGLAGVDYQASNLLGLDGPMPSSELARRLGLSLAATSRLVDRLIDAGIARRREDPADRRRAVVEHTGHLPGDLATVLDAVREPIAAALEAMSEEQRSGVERYVTAAAEAYSNAARAVRESA</sequence>
<evidence type="ECO:0000259" key="1">
    <source>
        <dbReference type="PROSITE" id="PS50995"/>
    </source>
</evidence>
<dbReference type="PANTHER" id="PTHR33164">
    <property type="entry name" value="TRANSCRIPTIONAL REGULATOR, MARR FAMILY"/>
    <property type="match status" value="1"/>
</dbReference>
<keyword evidence="3" id="KW-1185">Reference proteome</keyword>
<organism evidence="2 3">
    <name type="scientific">Paramicrobacterium agarici</name>
    <dbReference type="NCBI Taxonomy" id="630514"/>
    <lineage>
        <taxon>Bacteria</taxon>
        <taxon>Bacillati</taxon>
        <taxon>Actinomycetota</taxon>
        <taxon>Actinomycetes</taxon>
        <taxon>Micrococcales</taxon>
        <taxon>Microbacteriaceae</taxon>
        <taxon>Paramicrobacterium</taxon>
    </lineage>
</organism>
<evidence type="ECO:0000313" key="2">
    <source>
        <dbReference type="EMBL" id="PFG29598.1"/>
    </source>
</evidence>
<accession>A0A2A9DSE5</accession>
<dbReference type="EMBL" id="PDJE01000001">
    <property type="protein sequence ID" value="PFG29598.1"/>
    <property type="molecule type" value="Genomic_DNA"/>
</dbReference>
<protein>
    <submittedName>
        <fullName evidence="2">DNA-binding MarR family transcriptional regulator</fullName>
    </submittedName>
</protein>
<evidence type="ECO:0000313" key="3">
    <source>
        <dbReference type="Proteomes" id="UP000221369"/>
    </source>
</evidence>
<dbReference type="Pfam" id="PF12802">
    <property type="entry name" value="MarR_2"/>
    <property type="match status" value="1"/>
</dbReference>
<keyword evidence="2" id="KW-0238">DNA-binding</keyword>
<dbReference type="AlphaFoldDB" id="A0A2A9DSE5"/>
<name>A0A2A9DSE5_9MICO</name>
<feature type="domain" description="HTH marR-type" evidence="1">
    <location>
        <begin position="1"/>
        <end position="140"/>
    </location>
</feature>
<dbReference type="InterPro" id="IPR011991">
    <property type="entry name" value="ArsR-like_HTH"/>
</dbReference>
<dbReference type="InterPro" id="IPR036390">
    <property type="entry name" value="WH_DNA-bd_sf"/>
</dbReference>
<gene>
    <name evidence="2" type="ORF">ATJ78_0508</name>
</gene>
<dbReference type="RefSeq" id="WP_169923366.1">
    <property type="nucleotide sequence ID" value="NZ_PDJE01000001.1"/>
</dbReference>
<dbReference type="SMART" id="SM00347">
    <property type="entry name" value="HTH_MARR"/>
    <property type="match status" value="1"/>
</dbReference>
<dbReference type="InterPro" id="IPR036388">
    <property type="entry name" value="WH-like_DNA-bd_sf"/>
</dbReference>
<dbReference type="Proteomes" id="UP000221369">
    <property type="component" value="Unassembled WGS sequence"/>
</dbReference>
<proteinExistence type="predicted"/>
<comment type="caution">
    <text evidence="2">The sequence shown here is derived from an EMBL/GenBank/DDBJ whole genome shotgun (WGS) entry which is preliminary data.</text>
</comment>
<dbReference type="SUPFAM" id="SSF46785">
    <property type="entry name" value="Winged helix' DNA-binding domain"/>
    <property type="match status" value="1"/>
</dbReference>